<accession>A0ACC2P1C2</accession>
<name>A0ACC2P1C2_9HYME</name>
<gene>
    <name evidence="1" type="ORF">QAD02_012418</name>
</gene>
<protein>
    <submittedName>
        <fullName evidence="1">Uncharacterized protein</fullName>
    </submittedName>
</protein>
<reference evidence="1" key="1">
    <citation type="submission" date="2023-04" db="EMBL/GenBank/DDBJ databases">
        <title>A chromosome-level genome assembly of the parasitoid wasp Eretmocerus hayati.</title>
        <authorList>
            <person name="Zhong Y."/>
            <person name="Liu S."/>
            <person name="Liu Y."/>
        </authorList>
    </citation>
    <scope>NUCLEOTIDE SEQUENCE</scope>
    <source>
        <strain evidence="1">ZJU_SS_LIU_2023</strain>
    </source>
</reference>
<proteinExistence type="predicted"/>
<dbReference type="Proteomes" id="UP001239111">
    <property type="component" value="Chromosome 2"/>
</dbReference>
<comment type="caution">
    <text evidence="1">The sequence shown here is derived from an EMBL/GenBank/DDBJ whole genome shotgun (WGS) entry which is preliminary data.</text>
</comment>
<dbReference type="EMBL" id="CM056742">
    <property type="protein sequence ID" value="KAJ8676631.1"/>
    <property type="molecule type" value="Genomic_DNA"/>
</dbReference>
<evidence type="ECO:0000313" key="2">
    <source>
        <dbReference type="Proteomes" id="UP001239111"/>
    </source>
</evidence>
<organism evidence="1 2">
    <name type="scientific">Eretmocerus hayati</name>
    <dbReference type="NCBI Taxonomy" id="131215"/>
    <lineage>
        <taxon>Eukaryota</taxon>
        <taxon>Metazoa</taxon>
        <taxon>Ecdysozoa</taxon>
        <taxon>Arthropoda</taxon>
        <taxon>Hexapoda</taxon>
        <taxon>Insecta</taxon>
        <taxon>Pterygota</taxon>
        <taxon>Neoptera</taxon>
        <taxon>Endopterygota</taxon>
        <taxon>Hymenoptera</taxon>
        <taxon>Apocrita</taxon>
        <taxon>Proctotrupomorpha</taxon>
        <taxon>Chalcidoidea</taxon>
        <taxon>Aphelinidae</taxon>
        <taxon>Aphelininae</taxon>
        <taxon>Eretmocerus</taxon>
    </lineage>
</organism>
<sequence>MQFIRVSDGAGAPSRKISVVTDSRGNNKVSLETIRQYYPNADGLEYRAGREYFGLRYERGYIYLCPDQEPYEVCYPVSKNLPLTGNKLRTHRRIMATINGDDESSSDNASDDNIVVGMPKKMKMKSKGGTRLMNIGWKHRTSETEEYKQVTAPLGGVKQVALNLNQRYDHEDILDICVANMRNQQNQIGLDSSTKVSGNSRNQVIQPFTDSSGKECDSWEYVRCKVERGSRLRVYILSTDLPTISEVAENAGKNEGAVSANRHDATSIGNSRGTNEFSLEPATRSSTTSKMHKSVSSRKPTESHPSTVKYRVPAQVQLQTILQKQADIYSGRKCDSRQMAHDIRKVSSSVYPTKSHESSNGKIFDESQEFRRYDDTSENVETGTSMAYLRRNSSNNDLSPECKSPAISSGFLGNSGLHQSMCRNRIEAVRNHEKSQTQIDILQSYRTPQSSSKKFYGGTTPQLYQLHKCIYSQTHDSVQTSKASTIADQDGNANYDESQKSETNA</sequence>
<keyword evidence="2" id="KW-1185">Reference proteome</keyword>
<evidence type="ECO:0000313" key="1">
    <source>
        <dbReference type="EMBL" id="KAJ8676631.1"/>
    </source>
</evidence>